<evidence type="ECO:0000256" key="1">
    <source>
        <dbReference type="SAM" id="MobiDB-lite"/>
    </source>
</evidence>
<protein>
    <submittedName>
        <fullName evidence="2">Uncharacterized protein</fullName>
    </submittedName>
</protein>
<dbReference type="Proteomes" id="UP000280307">
    <property type="component" value="Unassembled WGS sequence"/>
</dbReference>
<dbReference type="EMBL" id="RSAS01000889">
    <property type="protein sequence ID" value="RRR66030.1"/>
    <property type="molecule type" value="Genomic_DNA"/>
</dbReference>
<accession>A0A426TRG1</accession>
<evidence type="ECO:0000313" key="3">
    <source>
        <dbReference type="Proteomes" id="UP000280307"/>
    </source>
</evidence>
<gene>
    <name evidence="2" type="ORF">EI684_21425</name>
</gene>
<reference evidence="2 3" key="1">
    <citation type="submission" date="2018-12" db="EMBL/GenBank/DDBJ databases">
        <title>Genome Sequence of Candidatus Viridilinea halotolerans isolated from saline sulfide-rich spring.</title>
        <authorList>
            <person name="Grouzdev D.S."/>
            <person name="Burganskaya E.I."/>
            <person name="Krutkina M.S."/>
            <person name="Sukhacheva M.V."/>
            <person name="Gorlenko V.M."/>
        </authorList>
    </citation>
    <scope>NUCLEOTIDE SEQUENCE [LARGE SCALE GENOMIC DNA]</scope>
    <source>
        <strain evidence="2">Chok-6</strain>
    </source>
</reference>
<sequence length="91" mass="10025">MGYYFIFTTCIGCGQPFTCHPERVPSLRINPHGQPDPAGTRHPICRTCWDRRQAYRRQHGLPEELLLPGAYAPAPELGDDGSDWGDGGGDA</sequence>
<organism evidence="2 3">
    <name type="scientific">Candidatus Viridilinea halotolerans</name>
    <dbReference type="NCBI Taxonomy" id="2491704"/>
    <lineage>
        <taxon>Bacteria</taxon>
        <taxon>Bacillati</taxon>
        <taxon>Chloroflexota</taxon>
        <taxon>Chloroflexia</taxon>
        <taxon>Chloroflexales</taxon>
        <taxon>Chloroflexineae</taxon>
        <taxon>Oscillochloridaceae</taxon>
        <taxon>Candidatus Viridilinea</taxon>
    </lineage>
</organism>
<comment type="caution">
    <text evidence="2">The sequence shown here is derived from an EMBL/GenBank/DDBJ whole genome shotgun (WGS) entry which is preliminary data.</text>
</comment>
<evidence type="ECO:0000313" key="2">
    <source>
        <dbReference type="EMBL" id="RRR66030.1"/>
    </source>
</evidence>
<feature type="region of interest" description="Disordered" evidence="1">
    <location>
        <begin position="70"/>
        <end position="91"/>
    </location>
</feature>
<proteinExistence type="predicted"/>
<name>A0A426TRG1_9CHLR</name>
<dbReference type="AlphaFoldDB" id="A0A426TRG1"/>